<dbReference type="Proteomes" id="UP000008065">
    <property type="component" value="Unassembled WGS sequence"/>
</dbReference>
<feature type="compositionally biased region" description="Low complexity" evidence="1">
    <location>
        <begin position="15"/>
        <end position="34"/>
    </location>
</feature>
<organism evidence="2 3">
    <name type="scientific">Neurospora tetrasperma (strain FGSC 2508 / ATCC MYA-4615 / P0657)</name>
    <dbReference type="NCBI Taxonomy" id="510951"/>
    <lineage>
        <taxon>Eukaryota</taxon>
        <taxon>Fungi</taxon>
        <taxon>Dikarya</taxon>
        <taxon>Ascomycota</taxon>
        <taxon>Pezizomycotina</taxon>
        <taxon>Sordariomycetes</taxon>
        <taxon>Sordariomycetidae</taxon>
        <taxon>Sordariales</taxon>
        <taxon>Sordariaceae</taxon>
        <taxon>Neurospora</taxon>
    </lineage>
</organism>
<evidence type="ECO:0000313" key="2">
    <source>
        <dbReference type="EMBL" id="EGO60432.1"/>
    </source>
</evidence>
<protein>
    <submittedName>
        <fullName evidence="2">Uncharacterized protein</fullName>
    </submittedName>
</protein>
<dbReference type="KEGG" id="nte:NEUTE1DRAFT115722"/>
<dbReference type="AlphaFoldDB" id="F8MCD1"/>
<dbReference type="RefSeq" id="XP_009847718.1">
    <property type="nucleotide sequence ID" value="XM_009849416.1"/>
</dbReference>
<keyword evidence="3" id="KW-1185">Reference proteome</keyword>
<dbReference type="VEuPathDB" id="FungiDB:NEUTE1DRAFT_115722"/>
<dbReference type="EMBL" id="GL891302">
    <property type="protein sequence ID" value="EGO60432.1"/>
    <property type="molecule type" value="Genomic_DNA"/>
</dbReference>
<proteinExistence type="predicted"/>
<dbReference type="GeneID" id="20822840"/>
<sequence length="57" mass="5886">MVSSSLSFLFRARRSCSSVSPFSLASLSPSALSPETARTASSSSPVANSMLLRTSSS</sequence>
<evidence type="ECO:0000313" key="3">
    <source>
        <dbReference type="Proteomes" id="UP000008065"/>
    </source>
</evidence>
<accession>F8MCD1</accession>
<feature type="region of interest" description="Disordered" evidence="1">
    <location>
        <begin position="15"/>
        <end position="57"/>
    </location>
</feature>
<gene>
    <name evidence="2" type="ORF">NEUTE1DRAFT_115722</name>
</gene>
<feature type="non-terminal residue" evidence="2">
    <location>
        <position position="57"/>
    </location>
</feature>
<dbReference type="HOGENOM" id="CLU_3002080_0_0_1"/>
<reference evidence="3" key="1">
    <citation type="journal article" date="2011" name="Genetics">
        <title>Massive changes in genome architecture accompany the transition to self-fertility in the filamentous fungus Neurospora tetrasperma.</title>
        <authorList>
            <person name="Ellison C.E."/>
            <person name="Stajich J.E."/>
            <person name="Jacobson D.J."/>
            <person name="Natvig D.O."/>
            <person name="Lapidus A."/>
            <person name="Foster B."/>
            <person name="Aerts A."/>
            <person name="Riley R."/>
            <person name="Lindquist E.A."/>
            <person name="Grigoriev I.V."/>
            <person name="Taylor J.W."/>
        </authorList>
    </citation>
    <scope>NUCLEOTIDE SEQUENCE [LARGE SCALE GENOMIC DNA]</scope>
    <source>
        <strain evidence="3">FGSC 2508 / P0657</strain>
    </source>
</reference>
<evidence type="ECO:0000256" key="1">
    <source>
        <dbReference type="SAM" id="MobiDB-lite"/>
    </source>
</evidence>
<name>F8MCD1_NEUT8</name>
<feature type="compositionally biased region" description="Polar residues" evidence="1">
    <location>
        <begin position="36"/>
        <end position="57"/>
    </location>
</feature>